<gene>
    <name evidence="9" type="ORF">SAMN05421829_12248</name>
</gene>
<evidence type="ECO:0000256" key="7">
    <source>
        <dbReference type="ARBA" id="ARBA00023211"/>
    </source>
</evidence>
<evidence type="ECO:0000256" key="3">
    <source>
        <dbReference type="ARBA" id="ARBA00022741"/>
    </source>
</evidence>
<dbReference type="OrthoDB" id="9788295at2"/>
<dbReference type="EMBL" id="FTMD01000022">
    <property type="protein sequence ID" value="SIR59620.1"/>
    <property type="molecule type" value="Genomic_DNA"/>
</dbReference>
<evidence type="ECO:0000313" key="9">
    <source>
        <dbReference type="EMBL" id="SIR59620.1"/>
    </source>
</evidence>
<keyword evidence="7" id="KW-0464">Manganese</keyword>
<evidence type="ECO:0000256" key="4">
    <source>
        <dbReference type="ARBA" id="ARBA00022842"/>
    </source>
</evidence>
<dbReference type="InterPro" id="IPR008225">
    <property type="entry name" value="F420-0_g-glutamyl_ligase"/>
</dbReference>
<keyword evidence="4" id="KW-0460">Magnesium</keyword>
<name>A0A1N7C7Q5_9RHOO</name>
<keyword evidence="3" id="KW-0547">Nucleotide-binding</keyword>
<dbReference type="RefSeq" id="WP_076604275.1">
    <property type="nucleotide sequence ID" value="NZ_FTMD01000022.1"/>
</dbReference>
<keyword evidence="5" id="KW-0630">Potassium</keyword>
<dbReference type="Pfam" id="PF01996">
    <property type="entry name" value="F420_ligase"/>
    <property type="match status" value="1"/>
</dbReference>
<dbReference type="GO" id="GO:0052618">
    <property type="term" value="F:coenzyme F420-0:L-glutamate ligase activity"/>
    <property type="evidence" value="ECO:0007669"/>
    <property type="project" value="TreeGrafter"/>
</dbReference>
<evidence type="ECO:0000256" key="5">
    <source>
        <dbReference type="ARBA" id="ARBA00022958"/>
    </source>
</evidence>
<dbReference type="NCBIfam" id="TIGR01916">
    <property type="entry name" value="F420_cofE"/>
    <property type="match status" value="1"/>
</dbReference>
<evidence type="ECO:0000256" key="6">
    <source>
        <dbReference type="ARBA" id="ARBA00023134"/>
    </source>
</evidence>
<dbReference type="Gene3D" id="3.90.1660.10">
    <property type="entry name" value="CofE-like domain"/>
    <property type="match status" value="1"/>
</dbReference>
<dbReference type="GO" id="GO:0046872">
    <property type="term" value="F:metal ion binding"/>
    <property type="evidence" value="ECO:0007669"/>
    <property type="project" value="UniProtKB-KW"/>
</dbReference>
<accession>A0A1N7C7Q5</accession>
<evidence type="ECO:0000256" key="1">
    <source>
        <dbReference type="ARBA" id="ARBA00022598"/>
    </source>
</evidence>
<dbReference type="SUPFAM" id="SSF144010">
    <property type="entry name" value="CofE-like"/>
    <property type="match status" value="1"/>
</dbReference>
<dbReference type="InterPro" id="IPR002847">
    <property type="entry name" value="F420-0_gamma-glut_ligase-dom"/>
</dbReference>
<proteinExistence type="predicted"/>
<sequence length="255" mass="27448">MTARVELTGLPGFPLVEPGDDLVPMILDSLARAQIVPADGDLLVLAQKVVSKAENRYAYLDDIVPSAEAQALAEKADKDPRIVELMLQESVEVMRHRRGAVIVRHRRGYVHANAGIDQSNIRSDPQHQRVLLLPVDPDRSAAQLRERLREATGAELCIIINDSAGRPWRDGTAGFAIGTAGFEPVVDMIGESDLFGRALQITKVAVADELAAAASFVMGQAAEAIPVVHVRGARLRPSTGGSASLIRPRAEDLFA</sequence>
<protein>
    <submittedName>
        <fullName evidence="9">Coenzyme F420-0 gamma-glutamyl ligase</fullName>
    </submittedName>
</protein>
<dbReference type="Gene3D" id="3.30.1330.100">
    <property type="entry name" value="CofE-like"/>
    <property type="match status" value="1"/>
</dbReference>
<dbReference type="GO" id="GO:0005525">
    <property type="term" value="F:GTP binding"/>
    <property type="evidence" value="ECO:0007669"/>
    <property type="project" value="UniProtKB-KW"/>
</dbReference>
<dbReference type="AlphaFoldDB" id="A0A1N7C7Q5"/>
<evidence type="ECO:0000313" key="10">
    <source>
        <dbReference type="Proteomes" id="UP000186819"/>
    </source>
</evidence>
<dbReference type="PANTHER" id="PTHR47917">
    <property type="match status" value="1"/>
</dbReference>
<feature type="domain" description="Coenzyme F420:L-glutamate ligase-like" evidence="8">
    <location>
        <begin position="13"/>
        <end position="232"/>
    </location>
</feature>
<evidence type="ECO:0000256" key="2">
    <source>
        <dbReference type="ARBA" id="ARBA00022723"/>
    </source>
</evidence>
<dbReference type="Proteomes" id="UP000186819">
    <property type="component" value="Unassembled WGS sequence"/>
</dbReference>
<organism evidence="9 10">
    <name type="scientific">Aromatoleum tolulyticum</name>
    <dbReference type="NCBI Taxonomy" id="34027"/>
    <lineage>
        <taxon>Bacteria</taxon>
        <taxon>Pseudomonadati</taxon>
        <taxon>Pseudomonadota</taxon>
        <taxon>Betaproteobacteria</taxon>
        <taxon>Rhodocyclales</taxon>
        <taxon>Rhodocyclaceae</taxon>
        <taxon>Aromatoleum</taxon>
    </lineage>
</organism>
<keyword evidence="1 9" id="KW-0436">Ligase</keyword>
<dbReference type="PANTHER" id="PTHR47917:SF1">
    <property type="entry name" value="COENZYME F420:L-GLUTAMATE LIGASE"/>
    <property type="match status" value="1"/>
</dbReference>
<keyword evidence="2" id="KW-0479">Metal-binding</keyword>
<keyword evidence="10" id="KW-1185">Reference proteome</keyword>
<reference evidence="10" key="1">
    <citation type="submission" date="2017-01" db="EMBL/GenBank/DDBJ databases">
        <authorList>
            <person name="Varghese N."/>
            <person name="Submissions S."/>
        </authorList>
    </citation>
    <scope>NUCLEOTIDE SEQUENCE [LARGE SCALE GENOMIC DNA]</scope>
    <source>
        <strain evidence="10">ATCC 51758</strain>
    </source>
</reference>
<keyword evidence="6" id="KW-0342">GTP-binding</keyword>
<evidence type="ECO:0000259" key="8">
    <source>
        <dbReference type="Pfam" id="PF01996"/>
    </source>
</evidence>
<dbReference type="STRING" id="34027.SAMN05421829_12248"/>